<dbReference type="EMBL" id="JAHMHS010000077">
    <property type="protein sequence ID" value="KAK1722584.1"/>
    <property type="molecule type" value="Genomic_DNA"/>
</dbReference>
<sequence>MLGRIAQAAQLPKFNRKFKNIGESPGLLFLSKDIVREYDGVPSLTRSSVREASETSSFDPTISATVWSYTSPSYSPSPASAKSSWPNSVGSSFRLTMLRLDVTGAIGYLNIPYSSSSVGNLDHDRLLTEKFPKNLTKLPHVGQGRGCVTASVLYGSYVDRRKALALQKAWTLECSMRSLYSR</sequence>
<protein>
    <submittedName>
        <fullName evidence="1">Uncharacterized protein</fullName>
    </submittedName>
</protein>
<proteinExistence type="predicted"/>
<accession>A0AAD8UIY4</accession>
<organism evidence="1 2">
    <name type="scientific">Glomerella acutata</name>
    <name type="common">Colletotrichum acutatum</name>
    <dbReference type="NCBI Taxonomy" id="27357"/>
    <lineage>
        <taxon>Eukaryota</taxon>
        <taxon>Fungi</taxon>
        <taxon>Dikarya</taxon>
        <taxon>Ascomycota</taxon>
        <taxon>Pezizomycotina</taxon>
        <taxon>Sordariomycetes</taxon>
        <taxon>Hypocreomycetidae</taxon>
        <taxon>Glomerellales</taxon>
        <taxon>Glomerellaceae</taxon>
        <taxon>Colletotrichum</taxon>
        <taxon>Colletotrichum acutatum species complex</taxon>
    </lineage>
</organism>
<dbReference type="Proteomes" id="UP001244207">
    <property type="component" value="Unassembled WGS sequence"/>
</dbReference>
<comment type="caution">
    <text evidence="1">The sequence shown here is derived from an EMBL/GenBank/DDBJ whole genome shotgun (WGS) entry which is preliminary data.</text>
</comment>
<dbReference type="GeneID" id="85394551"/>
<dbReference type="AlphaFoldDB" id="A0AAD8UIY4"/>
<reference evidence="1" key="1">
    <citation type="submission" date="2021-12" db="EMBL/GenBank/DDBJ databases">
        <title>Comparative genomics, transcriptomics and evolutionary studies reveal genomic signatures of adaptation to plant cell wall in hemibiotrophic fungi.</title>
        <authorList>
            <consortium name="DOE Joint Genome Institute"/>
            <person name="Baroncelli R."/>
            <person name="Diaz J.F."/>
            <person name="Benocci T."/>
            <person name="Peng M."/>
            <person name="Battaglia E."/>
            <person name="Haridas S."/>
            <person name="Andreopoulos W."/>
            <person name="Labutti K."/>
            <person name="Pangilinan J."/>
            <person name="Floch G.L."/>
            <person name="Makela M.R."/>
            <person name="Henrissat B."/>
            <person name="Grigoriev I.V."/>
            <person name="Crouch J.A."/>
            <person name="De Vries R.P."/>
            <person name="Sukno S.A."/>
            <person name="Thon M.R."/>
        </authorList>
    </citation>
    <scope>NUCLEOTIDE SEQUENCE</scope>
    <source>
        <strain evidence="1">CBS 112980</strain>
    </source>
</reference>
<evidence type="ECO:0000313" key="2">
    <source>
        <dbReference type="Proteomes" id="UP001244207"/>
    </source>
</evidence>
<evidence type="ECO:0000313" key="1">
    <source>
        <dbReference type="EMBL" id="KAK1722584.1"/>
    </source>
</evidence>
<dbReference type="RefSeq" id="XP_060362639.1">
    <property type="nucleotide sequence ID" value="XM_060510652.1"/>
</dbReference>
<keyword evidence="2" id="KW-1185">Reference proteome</keyword>
<gene>
    <name evidence="1" type="ORF">BDZ83DRAFT_653812</name>
</gene>
<name>A0AAD8UIY4_GLOAC</name>